<feature type="transmembrane region" description="Helical" evidence="6">
    <location>
        <begin position="30"/>
        <end position="48"/>
    </location>
</feature>
<evidence type="ECO:0000313" key="8">
    <source>
        <dbReference type="EMBL" id="KAK4544319.1"/>
    </source>
</evidence>
<organism evidence="8 9">
    <name type="scientific">Oleoguttula mirabilis</name>
    <dbReference type="NCBI Taxonomy" id="1507867"/>
    <lineage>
        <taxon>Eukaryota</taxon>
        <taxon>Fungi</taxon>
        <taxon>Dikarya</taxon>
        <taxon>Ascomycota</taxon>
        <taxon>Pezizomycotina</taxon>
        <taxon>Dothideomycetes</taxon>
        <taxon>Dothideomycetidae</taxon>
        <taxon>Mycosphaerellales</taxon>
        <taxon>Teratosphaeriaceae</taxon>
        <taxon>Oleoguttula</taxon>
    </lineage>
</organism>
<gene>
    <name evidence="8" type="ORF">LTR36_004210</name>
</gene>
<feature type="transmembrane region" description="Helical" evidence="6">
    <location>
        <begin position="199"/>
        <end position="220"/>
    </location>
</feature>
<dbReference type="AlphaFoldDB" id="A0AAV9JGD8"/>
<evidence type="ECO:0000256" key="3">
    <source>
        <dbReference type="ARBA" id="ARBA00022692"/>
    </source>
</evidence>
<feature type="transmembrane region" description="Helical" evidence="6">
    <location>
        <begin position="135"/>
        <end position="155"/>
    </location>
</feature>
<keyword evidence="3 6" id="KW-0812">Transmembrane</keyword>
<evidence type="ECO:0000256" key="2">
    <source>
        <dbReference type="ARBA" id="ARBA00010992"/>
    </source>
</evidence>
<dbReference type="SUPFAM" id="SSF103473">
    <property type="entry name" value="MFS general substrate transporter"/>
    <property type="match status" value="1"/>
</dbReference>
<comment type="similarity">
    <text evidence="2">Belongs to the major facilitator superfamily. Sugar transporter (TC 2.A.1.1) family.</text>
</comment>
<dbReference type="PROSITE" id="PS00216">
    <property type="entry name" value="SUGAR_TRANSPORT_1"/>
    <property type="match status" value="1"/>
</dbReference>
<dbReference type="InterPro" id="IPR020846">
    <property type="entry name" value="MFS_dom"/>
</dbReference>
<dbReference type="InterPro" id="IPR005828">
    <property type="entry name" value="MFS_sugar_transport-like"/>
</dbReference>
<protein>
    <recommendedName>
        <fullName evidence="7">Major facilitator superfamily (MFS) profile domain-containing protein</fullName>
    </recommendedName>
</protein>
<evidence type="ECO:0000256" key="5">
    <source>
        <dbReference type="ARBA" id="ARBA00023136"/>
    </source>
</evidence>
<dbReference type="PANTHER" id="PTHR48022">
    <property type="entry name" value="PLASTIDIC GLUCOSE TRANSPORTER 4"/>
    <property type="match status" value="1"/>
</dbReference>
<keyword evidence="9" id="KW-1185">Reference proteome</keyword>
<feature type="domain" description="Major facilitator superfamily (MFS) profile" evidence="7">
    <location>
        <begin position="1"/>
        <end position="307"/>
    </location>
</feature>
<evidence type="ECO:0000259" key="7">
    <source>
        <dbReference type="PROSITE" id="PS50850"/>
    </source>
</evidence>
<dbReference type="PANTHER" id="PTHR48022:SF67">
    <property type="entry name" value="QUINATE TRANSPORTER, PUTATIVE (AFU_ORTHOLOGUE AFUA_4G14670)-RELATED"/>
    <property type="match status" value="1"/>
</dbReference>
<comment type="subcellular location">
    <subcellularLocation>
        <location evidence="1">Membrane</location>
        <topology evidence="1">Multi-pass membrane protein</topology>
    </subcellularLocation>
</comment>
<dbReference type="GO" id="GO:0005351">
    <property type="term" value="F:carbohydrate:proton symporter activity"/>
    <property type="evidence" value="ECO:0007669"/>
    <property type="project" value="TreeGrafter"/>
</dbReference>
<sequence>MLSFWVGYGSNYIGGIGDGQSDLAWRLPSIIQGIPAVCLAVGIWWMPFSPRWLVKKGRDDEALRTLSWLRKLPADHELIRVEFLEIKSEALFERRAFAMAHPKIAAREKASVWTREFAQYINILRTWDNFKRVSTAWLIMFFQQWSGIDSIIYYASNVFISLGLTGGTQALLATGVTGVVFFICTIPAMAVIDKVGRKPMLLVGSAVMFVSMVITGIIVAKFRHNWPDHSTAGWTAVGFIWVYIGAFGATWGPGASIGASSNWINNFAIAFFVPPMFAHWFWGTYIFFAVFLAAGFVWVLLVLPETKNATLEEMDRVFGSHTGAADQAMLAAARRDVGLEAELQAEAVEAISHKAQLDIESNDYVEKA</sequence>
<dbReference type="GO" id="GO:0016020">
    <property type="term" value="C:membrane"/>
    <property type="evidence" value="ECO:0007669"/>
    <property type="project" value="UniProtKB-SubCell"/>
</dbReference>
<keyword evidence="4 6" id="KW-1133">Transmembrane helix</keyword>
<comment type="caution">
    <text evidence="8">The sequence shown here is derived from an EMBL/GenBank/DDBJ whole genome shotgun (WGS) entry which is preliminary data.</text>
</comment>
<evidence type="ECO:0000313" key="9">
    <source>
        <dbReference type="Proteomes" id="UP001324427"/>
    </source>
</evidence>
<dbReference type="Proteomes" id="UP001324427">
    <property type="component" value="Unassembled WGS sequence"/>
</dbReference>
<evidence type="ECO:0000256" key="1">
    <source>
        <dbReference type="ARBA" id="ARBA00004141"/>
    </source>
</evidence>
<dbReference type="InterPro" id="IPR050360">
    <property type="entry name" value="MFS_Sugar_Transporters"/>
</dbReference>
<dbReference type="InterPro" id="IPR036259">
    <property type="entry name" value="MFS_trans_sf"/>
</dbReference>
<dbReference type="EMBL" id="JAVFHQ010000025">
    <property type="protein sequence ID" value="KAK4544319.1"/>
    <property type="molecule type" value="Genomic_DNA"/>
</dbReference>
<proteinExistence type="inferred from homology"/>
<accession>A0AAV9JGD8</accession>
<feature type="transmembrane region" description="Helical" evidence="6">
    <location>
        <begin position="263"/>
        <end position="280"/>
    </location>
</feature>
<dbReference type="PROSITE" id="PS50850">
    <property type="entry name" value="MFS"/>
    <property type="match status" value="1"/>
</dbReference>
<feature type="transmembrane region" description="Helical" evidence="6">
    <location>
        <begin position="170"/>
        <end position="192"/>
    </location>
</feature>
<feature type="transmembrane region" description="Helical" evidence="6">
    <location>
        <begin position="286"/>
        <end position="304"/>
    </location>
</feature>
<dbReference type="InterPro" id="IPR005829">
    <property type="entry name" value="Sugar_transporter_CS"/>
</dbReference>
<evidence type="ECO:0000256" key="6">
    <source>
        <dbReference type="SAM" id="Phobius"/>
    </source>
</evidence>
<evidence type="ECO:0000256" key="4">
    <source>
        <dbReference type="ARBA" id="ARBA00022989"/>
    </source>
</evidence>
<name>A0AAV9JGD8_9PEZI</name>
<keyword evidence="5 6" id="KW-0472">Membrane</keyword>
<feature type="transmembrane region" description="Helical" evidence="6">
    <location>
        <begin position="232"/>
        <end position="251"/>
    </location>
</feature>
<dbReference type="Gene3D" id="1.20.1250.20">
    <property type="entry name" value="MFS general substrate transporter like domains"/>
    <property type="match status" value="1"/>
</dbReference>
<dbReference type="Pfam" id="PF00083">
    <property type="entry name" value="Sugar_tr"/>
    <property type="match status" value="1"/>
</dbReference>
<reference evidence="8 9" key="1">
    <citation type="submission" date="2021-11" db="EMBL/GenBank/DDBJ databases">
        <title>Black yeast isolated from Biological Soil Crust.</title>
        <authorList>
            <person name="Kurbessoian T."/>
        </authorList>
    </citation>
    <scope>NUCLEOTIDE SEQUENCE [LARGE SCALE GENOMIC DNA]</scope>
    <source>
        <strain evidence="8 9">CCFEE 5522</strain>
    </source>
</reference>